<sequence length="552" mass="63026">MNQHTDSQHADSQHTDSQRNNALVRDLQDPNAYPGIDVQTVDLHETHISWVFLAGPYAFKIKKPLKNSFLDYSTLAQRKYFCEEELRLDQRFARELYLDVVPITQENGRWKVGGQGEPLEYAVRMKRFPEDALLSVKAQSGELSHEDINRLATRIADFHQAARRLGDNDQNTDLSTDLGTAESIQRAASDNLDELSEVAGGPAEFAFEFVRDWTGKKAQTLRQEFIKRRENGFVRECHGDLHLANIIGWHGELIPFDGIEFNDEFRWIDVVSDAAFTAMDLKSMGLKHLSRSFINTYLERTGDYSSLSVMQWYLVYRAMVRAKVALLRSHQSGLTQAERDEIDVDVRKHVRLAHLYAVGSLPGIFITHGVSGSGKTTVSEQLVQRFGVIRIRSDVERKREFDIDSSQHPDDTVKNELYSAAATESTYRRLRRLARGIVRDGYTVVVDATFLKRRQRDRFRSLASREGVPFGILDCKAAPETLRQRIIDRAKANTDASDADLAVLERQLSTREPLDRRELPEVVDQVKFGLQRDESEDLSVHSIKEMAERTTK</sequence>
<keyword evidence="7" id="KW-0067">ATP-binding</keyword>
<dbReference type="GO" id="GO:0005975">
    <property type="term" value="P:carbohydrate metabolic process"/>
    <property type="evidence" value="ECO:0007669"/>
    <property type="project" value="InterPro"/>
</dbReference>
<evidence type="ECO:0000256" key="3">
    <source>
        <dbReference type="ARBA" id="ARBA00012054"/>
    </source>
</evidence>
<dbReference type="RefSeq" id="WP_231742026.1">
    <property type="nucleotide sequence ID" value="NZ_CP151726.1"/>
</dbReference>
<name>A0A5C6ARE1_9BACT</name>
<keyword evidence="6" id="KW-0418">Kinase</keyword>
<keyword evidence="10" id="KW-1185">Reference proteome</keyword>
<organism evidence="9 10">
    <name type="scientific">Stieleria varia</name>
    <dbReference type="NCBI Taxonomy" id="2528005"/>
    <lineage>
        <taxon>Bacteria</taxon>
        <taxon>Pseudomonadati</taxon>
        <taxon>Planctomycetota</taxon>
        <taxon>Planctomycetia</taxon>
        <taxon>Pirellulales</taxon>
        <taxon>Pirellulaceae</taxon>
        <taxon>Stieleria</taxon>
    </lineage>
</organism>
<reference evidence="9 10" key="1">
    <citation type="submission" date="2019-02" db="EMBL/GenBank/DDBJ databases">
        <title>Deep-cultivation of Planctomycetes and their phenomic and genomic characterization uncovers novel biology.</title>
        <authorList>
            <person name="Wiegand S."/>
            <person name="Jogler M."/>
            <person name="Boedeker C."/>
            <person name="Pinto D."/>
            <person name="Vollmers J."/>
            <person name="Rivas-Marin E."/>
            <person name="Kohn T."/>
            <person name="Peeters S.H."/>
            <person name="Heuer A."/>
            <person name="Rast P."/>
            <person name="Oberbeckmann S."/>
            <person name="Bunk B."/>
            <person name="Jeske O."/>
            <person name="Meyerdierks A."/>
            <person name="Storesund J.E."/>
            <person name="Kallscheuer N."/>
            <person name="Luecker S."/>
            <person name="Lage O.M."/>
            <person name="Pohl T."/>
            <person name="Merkel B.J."/>
            <person name="Hornburger P."/>
            <person name="Mueller R.-W."/>
            <person name="Bruemmer F."/>
            <person name="Labrenz M."/>
            <person name="Spormann A.M."/>
            <person name="Op Den Camp H."/>
            <person name="Overmann J."/>
            <person name="Amann R."/>
            <person name="Jetten M.S.M."/>
            <person name="Mascher T."/>
            <person name="Medema M.H."/>
            <person name="Devos D.P."/>
            <person name="Kaster A.-K."/>
            <person name="Ovreas L."/>
            <person name="Rohde M."/>
            <person name="Galperin M.Y."/>
            <person name="Jogler C."/>
        </authorList>
    </citation>
    <scope>NUCLEOTIDE SEQUENCE [LARGE SCALE GENOMIC DNA]</scope>
    <source>
        <strain evidence="9 10">Pla52n</strain>
    </source>
</reference>
<dbReference type="SUPFAM" id="SSF56112">
    <property type="entry name" value="Protein kinase-like (PK-like)"/>
    <property type="match status" value="1"/>
</dbReference>
<dbReference type="CDD" id="cd02021">
    <property type="entry name" value="GntK"/>
    <property type="match status" value="1"/>
</dbReference>
<protein>
    <recommendedName>
        <fullName evidence="3">gluconokinase</fullName>
        <ecNumber evidence="3">2.7.1.12</ecNumber>
    </recommendedName>
</protein>
<dbReference type="SUPFAM" id="SSF52540">
    <property type="entry name" value="P-loop containing nucleoside triphosphate hydrolases"/>
    <property type="match status" value="1"/>
</dbReference>
<dbReference type="InterPro" id="IPR052732">
    <property type="entry name" value="Cell-binding_unc_protein"/>
</dbReference>
<dbReference type="InterPro" id="IPR027417">
    <property type="entry name" value="P-loop_NTPase"/>
</dbReference>
<dbReference type="Pfam" id="PF13671">
    <property type="entry name" value="AAA_33"/>
    <property type="match status" value="1"/>
</dbReference>
<dbReference type="Gene3D" id="3.90.1200.10">
    <property type="match status" value="1"/>
</dbReference>
<dbReference type="Gene3D" id="3.40.50.300">
    <property type="entry name" value="P-loop containing nucleotide triphosphate hydrolases"/>
    <property type="match status" value="1"/>
</dbReference>
<keyword evidence="4" id="KW-0808">Transferase</keyword>
<evidence type="ECO:0000256" key="2">
    <source>
        <dbReference type="ARBA" id="ARBA00008420"/>
    </source>
</evidence>
<dbReference type="AlphaFoldDB" id="A0A5C6ARE1"/>
<gene>
    <name evidence="9" type="ORF">Pla52n_31770</name>
</gene>
<evidence type="ECO:0000256" key="4">
    <source>
        <dbReference type="ARBA" id="ARBA00022679"/>
    </source>
</evidence>
<dbReference type="Proteomes" id="UP000320176">
    <property type="component" value="Unassembled WGS sequence"/>
</dbReference>
<dbReference type="InterPro" id="IPR011009">
    <property type="entry name" value="Kinase-like_dom_sf"/>
</dbReference>
<proteinExistence type="inferred from homology"/>
<comment type="caution">
    <text evidence="9">The sequence shown here is derived from an EMBL/GenBank/DDBJ whole genome shotgun (WGS) entry which is preliminary data.</text>
</comment>
<comment type="catalytic activity">
    <reaction evidence="8">
        <text>D-gluconate + ATP = 6-phospho-D-gluconate + ADP + H(+)</text>
        <dbReference type="Rhea" id="RHEA:19433"/>
        <dbReference type="ChEBI" id="CHEBI:15378"/>
        <dbReference type="ChEBI" id="CHEBI:18391"/>
        <dbReference type="ChEBI" id="CHEBI:30616"/>
        <dbReference type="ChEBI" id="CHEBI:58759"/>
        <dbReference type="ChEBI" id="CHEBI:456216"/>
        <dbReference type="EC" id="2.7.1.12"/>
    </reaction>
</comment>
<evidence type="ECO:0000313" key="10">
    <source>
        <dbReference type="Proteomes" id="UP000320176"/>
    </source>
</evidence>
<dbReference type="PANTHER" id="PTHR43883">
    <property type="entry name" value="SLR0207 PROTEIN"/>
    <property type="match status" value="1"/>
</dbReference>
<dbReference type="EC" id="2.7.1.12" evidence="3"/>
<keyword evidence="5" id="KW-0547">Nucleotide-binding</keyword>
<dbReference type="EMBL" id="SJPN01000004">
    <property type="protein sequence ID" value="TWU02128.1"/>
    <property type="molecule type" value="Genomic_DNA"/>
</dbReference>
<dbReference type="InterPro" id="IPR006001">
    <property type="entry name" value="Therm_gnt_kin"/>
</dbReference>
<accession>A0A5C6ARE1</accession>
<comment type="similarity">
    <text evidence="2">Belongs to the gluconokinase GntK/GntV family.</text>
</comment>
<dbReference type="GO" id="GO:0005524">
    <property type="term" value="F:ATP binding"/>
    <property type="evidence" value="ECO:0007669"/>
    <property type="project" value="UniProtKB-KW"/>
</dbReference>
<evidence type="ECO:0000256" key="5">
    <source>
        <dbReference type="ARBA" id="ARBA00022741"/>
    </source>
</evidence>
<evidence type="ECO:0000256" key="1">
    <source>
        <dbReference type="ARBA" id="ARBA00004761"/>
    </source>
</evidence>
<comment type="pathway">
    <text evidence="1">Carbohydrate acid metabolism.</text>
</comment>
<evidence type="ECO:0000313" key="9">
    <source>
        <dbReference type="EMBL" id="TWU02128.1"/>
    </source>
</evidence>
<dbReference type="PANTHER" id="PTHR43883:SF1">
    <property type="entry name" value="GLUCONOKINASE"/>
    <property type="match status" value="1"/>
</dbReference>
<evidence type="ECO:0000256" key="8">
    <source>
        <dbReference type="ARBA" id="ARBA00048090"/>
    </source>
</evidence>
<dbReference type="GO" id="GO:0046316">
    <property type="term" value="F:gluconokinase activity"/>
    <property type="evidence" value="ECO:0007669"/>
    <property type="project" value="UniProtKB-EC"/>
</dbReference>
<evidence type="ECO:0000256" key="6">
    <source>
        <dbReference type="ARBA" id="ARBA00022777"/>
    </source>
</evidence>
<evidence type="ECO:0000256" key="7">
    <source>
        <dbReference type="ARBA" id="ARBA00022840"/>
    </source>
</evidence>